<dbReference type="InterPro" id="IPR051214">
    <property type="entry name" value="GH32_Enzymes"/>
</dbReference>
<dbReference type="EC" id="3.2.1.26" evidence="4"/>
<evidence type="ECO:0000256" key="2">
    <source>
        <dbReference type="ARBA" id="ARBA00022801"/>
    </source>
</evidence>
<comment type="function">
    <text evidence="5">Enables the bacterium to metabolize sucrose as a sole carbon source.</text>
</comment>
<dbReference type="UniPathway" id="UPA00238"/>
<dbReference type="SUPFAM" id="SSF75005">
    <property type="entry name" value="Arabinanase/levansucrase/invertase"/>
    <property type="match status" value="1"/>
</dbReference>
<dbReference type="InterPro" id="IPR001362">
    <property type="entry name" value="Glyco_hydro_32"/>
</dbReference>
<feature type="domain" description="Glycosyl hydrolase family 32 C-terminal" evidence="7">
    <location>
        <begin position="345"/>
        <end position="468"/>
    </location>
</feature>
<evidence type="ECO:0000256" key="3">
    <source>
        <dbReference type="ARBA" id="ARBA00023295"/>
    </source>
</evidence>
<dbReference type="Pfam" id="PF00251">
    <property type="entry name" value="Glyco_hydro_32N"/>
    <property type="match status" value="1"/>
</dbReference>
<dbReference type="GO" id="GO:0005985">
    <property type="term" value="P:sucrose metabolic process"/>
    <property type="evidence" value="ECO:0007669"/>
    <property type="project" value="UniProtKB-UniPathway"/>
</dbReference>
<feature type="domain" description="Glycosyl hydrolase family 32 N-terminal" evidence="6">
    <location>
        <begin position="32"/>
        <end position="338"/>
    </location>
</feature>
<evidence type="ECO:0000256" key="1">
    <source>
        <dbReference type="ARBA" id="ARBA00009902"/>
    </source>
</evidence>
<gene>
    <name evidence="8" type="ORF">CKF58_01185</name>
</gene>
<evidence type="ECO:0000256" key="5">
    <source>
        <dbReference type="RuleBase" id="RU365015"/>
    </source>
</evidence>
<keyword evidence="2 4" id="KW-0378">Hydrolase</keyword>
<dbReference type="InterPro" id="IPR006232">
    <property type="entry name" value="Suc6P_hydrolase"/>
</dbReference>
<dbReference type="Gene3D" id="2.60.120.560">
    <property type="entry name" value="Exo-inulinase, domain 1"/>
    <property type="match status" value="1"/>
</dbReference>
<evidence type="ECO:0000259" key="6">
    <source>
        <dbReference type="Pfam" id="PF00251"/>
    </source>
</evidence>
<dbReference type="PROSITE" id="PS00609">
    <property type="entry name" value="GLYCOSYL_HYDROL_F32"/>
    <property type="match status" value="1"/>
</dbReference>
<dbReference type="AlphaFoldDB" id="A0A3A1YR93"/>
<dbReference type="RefSeq" id="WP_119530164.1">
    <property type="nucleotide sequence ID" value="NZ_JBHSSP010000027.1"/>
</dbReference>
<comment type="pathway">
    <text evidence="5">Glycan biosynthesis; sucrose metabolism.</text>
</comment>
<dbReference type="SUPFAM" id="SSF49899">
    <property type="entry name" value="Concanavalin A-like lectins/glucanases"/>
    <property type="match status" value="1"/>
</dbReference>
<evidence type="ECO:0000313" key="9">
    <source>
        <dbReference type="Proteomes" id="UP000265916"/>
    </source>
</evidence>
<proteinExistence type="inferred from homology"/>
<dbReference type="CDD" id="cd18623">
    <property type="entry name" value="GH32_ScrB-like"/>
    <property type="match status" value="1"/>
</dbReference>
<dbReference type="NCBIfam" id="TIGR01322">
    <property type="entry name" value="scrB_fam"/>
    <property type="match status" value="1"/>
</dbReference>
<organism evidence="8 9">
    <name type="scientific">Psittacicella hinzii</name>
    <dbReference type="NCBI Taxonomy" id="2028575"/>
    <lineage>
        <taxon>Bacteria</taxon>
        <taxon>Pseudomonadati</taxon>
        <taxon>Pseudomonadota</taxon>
        <taxon>Gammaproteobacteria</taxon>
        <taxon>Pasteurellales</taxon>
        <taxon>Psittacicellaceae</taxon>
        <taxon>Psittacicella</taxon>
    </lineage>
</organism>
<evidence type="ECO:0000313" key="8">
    <source>
        <dbReference type="EMBL" id="RIY40006.1"/>
    </source>
</evidence>
<name>A0A3A1YR93_9GAMM</name>
<accession>A0A3A1YR93</accession>
<dbReference type="InterPro" id="IPR013148">
    <property type="entry name" value="Glyco_hydro_32_N"/>
</dbReference>
<comment type="subcellular location">
    <subcellularLocation>
        <location evidence="5">Cytoplasm</location>
    </subcellularLocation>
</comment>
<dbReference type="GO" id="GO:0005737">
    <property type="term" value="C:cytoplasm"/>
    <property type="evidence" value="ECO:0007669"/>
    <property type="project" value="UniProtKB-SubCell"/>
</dbReference>
<dbReference type="InterPro" id="IPR013189">
    <property type="entry name" value="Glyco_hydro_32_C"/>
</dbReference>
<comment type="catalytic activity">
    <reaction evidence="4">
        <text>Hydrolysis of terminal non-reducing beta-D-fructofuranoside residues in beta-D-fructofuranosides.</text>
        <dbReference type="EC" id="3.2.1.26"/>
    </reaction>
</comment>
<reference evidence="8 9" key="1">
    <citation type="submission" date="2017-08" db="EMBL/GenBank/DDBJ databases">
        <title>Reclassification of Bisgaard taxon 37 and 44.</title>
        <authorList>
            <person name="Christensen H."/>
        </authorList>
    </citation>
    <scope>NUCLEOTIDE SEQUENCE [LARGE SCALE GENOMIC DNA]</scope>
    <source>
        <strain evidence="8 9">111</strain>
    </source>
</reference>
<dbReference type="InterPro" id="IPR013320">
    <property type="entry name" value="ConA-like_dom_sf"/>
</dbReference>
<dbReference type="GO" id="GO:0004564">
    <property type="term" value="F:beta-fructofuranosidase activity"/>
    <property type="evidence" value="ECO:0007669"/>
    <property type="project" value="UniProtKB-EC"/>
</dbReference>
<keyword evidence="9" id="KW-1185">Reference proteome</keyword>
<dbReference type="EMBL" id="NRJG01000020">
    <property type="protein sequence ID" value="RIY40006.1"/>
    <property type="molecule type" value="Genomic_DNA"/>
</dbReference>
<dbReference type="PANTHER" id="PTHR43101">
    <property type="entry name" value="BETA-FRUCTOSIDASE"/>
    <property type="match status" value="1"/>
</dbReference>
<keyword evidence="5" id="KW-0963">Cytoplasm</keyword>
<comment type="caution">
    <text evidence="8">The sequence shown here is derived from an EMBL/GenBank/DDBJ whole genome shotgun (WGS) entry which is preliminary data.</text>
</comment>
<dbReference type="Proteomes" id="UP000265916">
    <property type="component" value="Unassembled WGS sequence"/>
</dbReference>
<dbReference type="Gene3D" id="2.115.10.20">
    <property type="entry name" value="Glycosyl hydrolase domain, family 43"/>
    <property type="match status" value="1"/>
</dbReference>
<evidence type="ECO:0000259" key="7">
    <source>
        <dbReference type="Pfam" id="PF08244"/>
    </source>
</evidence>
<dbReference type="OrthoDB" id="9801455at2"/>
<keyword evidence="5" id="KW-0119">Carbohydrate metabolism</keyword>
<comment type="similarity">
    <text evidence="1 4">Belongs to the glycosyl hydrolase 32 family.</text>
</comment>
<sequence length="488" mass="55375">MNKQEYLDKYHTSEQQAVRQNVANDPYRLQFHIQPESGWMNDPNGLSVLNGTIHWFYQYNPFNPKGGAIFWGHVSTKDYVNFTHHAPALYNDHPADRDGVYSGSAYIENGTAYYFYTGNVKHRDQEYDYITAGREQNTILVTSKDGVTFSEKEVVLCNADYPADMSNHVRDPKVWKQDGRYYMVLGARTLESKGMVLIYVSDDLHNWSYHMRLDVNGTCGYMMECPDLFNLDGQWFLISCPQGIEAKGYEYNNVYQCGYHTLDIDLQAKTYRFTSDFIEIDRGFDFYAVQTYVDDSNRRILVGWFGLPDITYTNPTLAQGWQHCLSVPRELKNVNGRLHLCPINELQALRQTPATQAVVTDEQLRAGINTKVYELDVVPAAGDITLALRRDVTLSYNAQTQVATLTMGKSGYGRDVRHVKLAQALSRIHVYSDTSTLEIFLNDGAEVFNTRVYAEPADEVVSLVQGSTTKAELYALGSLKVTNLAGQA</sequence>
<dbReference type="Pfam" id="PF08244">
    <property type="entry name" value="Glyco_hydro_32C"/>
    <property type="match status" value="1"/>
</dbReference>
<keyword evidence="3 4" id="KW-0326">Glycosidase</keyword>
<dbReference type="SMART" id="SM00640">
    <property type="entry name" value="Glyco_32"/>
    <property type="match status" value="1"/>
</dbReference>
<evidence type="ECO:0000256" key="4">
    <source>
        <dbReference type="RuleBase" id="RU362110"/>
    </source>
</evidence>
<dbReference type="InterPro" id="IPR023296">
    <property type="entry name" value="Glyco_hydro_beta-prop_sf"/>
</dbReference>
<dbReference type="InterPro" id="IPR018053">
    <property type="entry name" value="Glyco_hydro_32_AS"/>
</dbReference>
<protein>
    <recommendedName>
        <fullName evidence="4">Sucrose-6-phosphate hydrolase</fullName>
        <ecNumber evidence="4">3.2.1.26</ecNumber>
    </recommendedName>
    <alternativeName>
        <fullName evidence="5">Invertase</fullName>
    </alternativeName>
</protein>
<dbReference type="PANTHER" id="PTHR43101:SF1">
    <property type="entry name" value="BETA-FRUCTOSIDASE"/>
    <property type="match status" value="1"/>
</dbReference>